<protein>
    <submittedName>
        <fullName evidence="3">Uncharacterized protein</fullName>
    </submittedName>
</protein>
<dbReference type="KEGG" id="nkr:NKOR_02340"/>
<proteinExistence type="predicted"/>
<feature type="transmembrane region" description="Helical" evidence="2">
    <location>
        <begin position="153"/>
        <end position="172"/>
    </location>
</feature>
<gene>
    <name evidence="3" type="ORF">NKOR_02340</name>
</gene>
<dbReference type="Proteomes" id="UP000006101">
    <property type="component" value="Chromosome"/>
</dbReference>
<evidence type="ECO:0000256" key="2">
    <source>
        <dbReference type="SAM" id="Phobius"/>
    </source>
</evidence>
<name>K0B7D6_9ARCH</name>
<dbReference type="RefSeq" id="WP_014962755.1">
    <property type="nucleotide sequence ID" value="NC_018655.1"/>
</dbReference>
<evidence type="ECO:0000256" key="1">
    <source>
        <dbReference type="SAM" id="MobiDB-lite"/>
    </source>
</evidence>
<dbReference type="PATRIC" id="fig|1229908.8.peg.495"/>
<feature type="region of interest" description="Disordered" evidence="1">
    <location>
        <begin position="1"/>
        <end position="22"/>
    </location>
</feature>
<organism evidence="3 4">
    <name type="scientific">Candidatus Nitrosopumilus koreensis AR1</name>
    <dbReference type="NCBI Taxonomy" id="1229908"/>
    <lineage>
        <taxon>Archaea</taxon>
        <taxon>Nitrososphaerota</taxon>
        <taxon>Nitrososphaeria</taxon>
        <taxon>Nitrosopumilales</taxon>
        <taxon>Nitrosopumilaceae</taxon>
        <taxon>Nitrosopumilus</taxon>
    </lineage>
</organism>
<dbReference type="GeneID" id="13725912"/>
<dbReference type="EMBL" id="CP003842">
    <property type="protein sequence ID" value="AFS80366.1"/>
    <property type="molecule type" value="Genomic_DNA"/>
</dbReference>
<dbReference type="AlphaFoldDB" id="K0B7D6"/>
<evidence type="ECO:0000313" key="3">
    <source>
        <dbReference type="EMBL" id="AFS80366.1"/>
    </source>
</evidence>
<keyword evidence="2" id="KW-0472">Membrane</keyword>
<keyword evidence="2" id="KW-1133">Transmembrane helix</keyword>
<reference evidence="3 4" key="1">
    <citation type="journal article" date="2012" name="J. Bacteriol.">
        <title>Draft Genome Sequence of an Ammonia-Oxidizing Archaeon, "Candidatus Nitrosopumilus koreensis" AR1, from Marine Sediment.</title>
        <authorList>
            <person name="Park S.J."/>
            <person name="Kim J.G."/>
            <person name="Jung M.Y."/>
            <person name="Kim S.J."/>
            <person name="Cha I.T."/>
            <person name="Kwon K."/>
            <person name="Lee J.H."/>
            <person name="Rhee S.K."/>
        </authorList>
    </citation>
    <scope>NUCLEOTIDE SEQUENCE [LARGE SCALE GENOMIC DNA]</scope>
    <source>
        <strain evidence="3 4">AR1</strain>
    </source>
</reference>
<feature type="transmembrane region" description="Helical" evidence="2">
    <location>
        <begin position="112"/>
        <end position="133"/>
    </location>
</feature>
<keyword evidence="4" id="KW-1185">Reference proteome</keyword>
<sequence length="372" mass="42317">MITERSKDFVKAEKDSSDPDHPKIKYVIDNERVNKVVLSEINEFKQFRDELEKEGKQHELIFDKIIKKCKENEIMFEAKSRQIKEELDKKKVTANMKEDGEKQAEKTKFSSYMNYIAGTTLVVIGMLMILSIGCVEWTLCSVESNPYLQILESNFLMVLVGTVVGPMVSKYLKEKYDIQIKSEQLVMITQDAVKTVSMYNKVANELRDDKGQLSDEQIEKLQNAALSSIKNNFGTDKYKELITSLSGQAFKKAIEYAVAQKKIESFPLEQEQVEKIVRQSLDAVPYVIDWQNKKPEVKETFIRGYVKNLLQNTGADGWAYNALEGVFDAEVNKRLTAAAVADARGLIKTNETEPMKKYSSVIVDAVLESGVK</sequence>
<dbReference type="HOGENOM" id="CLU_743154_0_0_2"/>
<keyword evidence="2" id="KW-0812">Transmembrane</keyword>
<accession>K0B7D6</accession>
<evidence type="ECO:0000313" key="4">
    <source>
        <dbReference type="Proteomes" id="UP000006101"/>
    </source>
</evidence>